<keyword evidence="3" id="KW-1185">Reference proteome</keyword>
<protein>
    <submittedName>
        <fullName evidence="2">3269_t:CDS:1</fullName>
    </submittedName>
</protein>
<dbReference type="AlphaFoldDB" id="A0A9N9BJD3"/>
<organism evidence="2 3">
    <name type="scientific">Racocetra fulgida</name>
    <dbReference type="NCBI Taxonomy" id="60492"/>
    <lineage>
        <taxon>Eukaryota</taxon>
        <taxon>Fungi</taxon>
        <taxon>Fungi incertae sedis</taxon>
        <taxon>Mucoromycota</taxon>
        <taxon>Glomeromycotina</taxon>
        <taxon>Glomeromycetes</taxon>
        <taxon>Diversisporales</taxon>
        <taxon>Gigasporaceae</taxon>
        <taxon>Racocetra</taxon>
    </lineage>
</organism>
<feature type="transmembrane region" description="Helical" evidence="1">
    <location>
        <begin position="107"/>
        <end position="128"/>
    </location>
</feature>
<dbReference type="Proteomes" id="UP000789396">
    <property type="component" value="Unassembled WGS sequence"/>
</dbReference>
<keyword evidence="1" id="KW-0472">Membrane</keyword>
<sequence>MSTSYQDSQQHISSDEDKIIEEESNQNDQLHNIDITDTDNNQNIQQVQQNSNEIYYIVELKKKFKVWEKLHSLSIISEVITIVISILFIALGIYISVSDKNGIESNINFIVSSSIFGVSGISILGDTLDELYIKEKDLGIPRTFKFWEIEFNNDTEKAKAQGESIVSHKAYERSHRKPLYFMKKLVKHTKIMLMAEVV</sequence>
<dbReference type="EMBL" id="CAJVPZ010006001">
    <property type="protein sequence ID" value="CAG8568391.1"/>
    <property type="molecule type" value="Genomic_DNA"/>
</dbReference>
<dbReference type="OrthoDB" id="10502585at2759"/>
<name>A0A9N9BJD3_9GLOM</name>
<accession>A0A9N9BJD3</accession>
<feature type="non-terminal residue" evidence="2">
    <location>
        <position position="1"/>
    </location>
</feature>
<evidence type="ECO:0000313" key="2">
    <source>
        <dbReference type="EMBL" id="CAG8568391.1"/>
    </source>
</evidence>
<keyword evidence="1" id="KW-0812">Transmembrane</keyword>
<feature type="transmembrane region" description="Helical" evidence="1">
    <location>
        <begin position="70"/>
        <end position="95"/>
    </location>
</feature>
<evidence type="ECO:0000313" key="3">
    <source>
        <dbReference type="Proteomes" id="UP000789396"/>
    </source>
</evidence>
<reference evidence="2" key="1">
    <citation type="submission" date="2021-06" db="EMBL/GenBank/DDBJ databases">
        <authorList>
            <person name="Kallberg Y."/>
            <person name="Tangrot J."/>
            <person name="Rosling A."/>
        </authorList>
    </citation>
    <scope>NUCLEOTIDE SEQUENCE</scope>
    <source>
        <strain evidence="2">IN212</strain>
    </source>
</reference>
<keyword evidence="1" id="KW-1133">Transmembrane helix</keyword>
<evidence type="ECO:0000256" key="1">
    <source>
        <dbReference type="SAM" id="Phobius"/>
    </source>
</evidence>
<proteinExistence type="predicted"/>
<gene>
    <name evidence="2" type="ORF">RFULGI_LOCUS5354</name>
</gene>
<comment type="caution">
    <text evidence="2">The sequence shown here is derived from an EMBL/GenBank/DDBJ whole genome shotgun (WGS) entry which is preliminary data.</text>
</comment>